<accession>A0A975H3T8</accession>
<dbReference type="KEGG" id="otd:J1M35_04435"/>
<proteinExistence type="predicted"/>
<reference evidence="1" key="1">
    <citation type="submission" date="2021-03" db="EMBL/GenBank/DDBJ databases">
        <title>Ottowia sp. 27C isolated from the cloaca of a Giant Asian pond turtle (Heosemys grandis).</title>
        <authorList>
            <person name="Spergser J."/>
            <person name="Busse H.-J."/>
        </authorList>
    </citation>
    <scope>NUCLEOTIDE SEQUENCE</scope>
    <source>
        <strain evidence="1">27C</strain>
    </source>
</reference>
<name>A0A975H3T8_9BURK</name>
<dbReference type="InterPro" id="IPR009363">
    <property type="entry name" value="Phage_Mu_Gp16"/>
</dbReference>
<dbReference type="AlphaFoldDB" id="A0A975H3T8"/>
<dbReference type="Proteomes" id="UP000663903">
    <property type="component" value="Chromosome"/>
</dbReference>
<evidence type="ECO:0000313" key="2">
    <source>
        <dbReference type="Proteomes" id="UP000663903"/>
    </source>
</evidence>
<sequence length="159" mass="17700">MAAERQPRKTRLSRNQLAVIHIARQQLGIDDPTYRALLRGAAGVTSSTELNEADFEAVMRRFGQLGFTGRKGVATSALAPHARATDGYRPGMATPAQIDTIRGMWAKWHGSDDERALSRWIERYYGISALRFCDVQTAQKAIEGLKAMNARRARLNAEK</sequence>
<dbReference type="EMBL" id="CP071796">
    <property type="protein sequence ID" value="QTD46159.1"/>
    <property type="molecule type" value="Genomic_DNA"/>
</dbReference>
<dbReference type="Pfam" id="PF06252">
    <property type="entry name" value="GemA"/>
    <property type="match status" value="1"/>
</dbReference>
<organism evidence="1 2">
    <name type="scientific">Ottowia testudinis</name>
    <dbReference type="NCBI Taxonomy" id="2816950"/>
    <lineage>
        <taxon>Bacteria</taxon>
        <taxon>Pseudomonadati</taxon>
        <taxon>Pseudomonadota</taxon>
        <taxon>Betaproteobacteria</taxon>
        <taxon>Burkholderiales</taxon>
        <taxon>Comamonadaceae</taxon>
        <taxon>Ottowia</taxon>
    </lineage>
</organism>
<evidence type="ECO:0000313" key="1">
    <source>
        <dbReference type="EMBL" id="QTD46159.1"/>
    </source>
</evidence>
<keyword evidence="2" id="KW-1185">Reference proteome</keyword>
<gene>
    <name evidence="1" type="ORF">J1M35_04435</name>
</gene>
<protein>
    <submittedName>
        <fullName evidence="1">Regulatory protein GemA</fullName>
    </submittedName>
</protein>
<dbReference type="RefSeq" id="WP_208010058.1">
    <property type="nucleotide sequence ID" value="NZ_CP071796.1"/>
</dbReference>